<accession>A0ACC6K3Q9</accession>
<reference evidence="1" key="1">
    <citation type="submission" date="2023-07" db="EMBL/GenBank/DDBJ databases">
        <title>Sorghum-associated microbial communities from plants grown in Nebraska, USA.</title>
        <authorList>
            <person name="Schachtman D."/>
        </authorList>
    </citation>
    <scope>NUCLEOTIDE SEQUENCE</scope>
    <source>
        <strain evidence="1">BE56</strain>
    </source>
</reference>
<gene>
    <name evidence="1" type="ORF">J2W83_002653</name>
</gene>
<keyword evidence="2" id="KW-1185">Reference proteome</keyword>
<comment type="caution">
    <text evidence="1">The sequence shown here is derived from an EMBL/GenBank/DDBJ whole genome shotgun (WGS) entry which is preliminary data.</text>
</comment>
<proteinExistence type="predicted"/>
<dbReference type="EMBL" id="JAVDTH010000013">
    <property type="protein sequence ID" value="MDR6713051.1"/>
    <property type="molecule type" value="Genomic_DNA"/>
</dbReference>
<name>A0ACC6K3Q9_9PSED</name>
<protein>
    <submittedName>
        <fullName evidence="1">Uncharacterized protein</fullName>
    </submittedName>
</protein>
<dbReference type="Proteomes" id="UP001259587">
    <property type="component" value="Unassembled WGS sequence"/>
</dbReference>
<evidence type="ECO:0000313" key="1">
    <source>
        <dbReference type="EMBL" id="MDR6713051.1"/>
    </source>
</evidence>
<sequence>MFKILKAPELPLQLKWKYASEPELLMWTIRARNYNTFVANCMFAFMQVLIAGGTYVVYSNPTPNEGFVARILVSLGFYVFISLTILSMTHQRVNFAYRITKSGVEYCEWKKFPKWALTTLKWATVIIAIIFIFMTTIDPSFLLGALIGPGGMGLMYLSMANSKSYQAMHTEYHHNFLHWSHLTKLTIATNRDMVEVDYSIPRPGSRRTIWSLYVFFKRQEKDRIVTTFKKHLLASAPSVIGKVDVLN</sequence>
<evidence type="ECO:0000313" key="2">
    <source>
        <dbReference type="Proteomes" id="UP001259587"/>
    </source>
</evidence>
<organism evidence="1 2">
    <name type="scientific">Pseudomonas hunanensis</name>
    <dbReference type="NCBI Taxonomy" id="1247546"/>
    <lineage>
        <taxon>Bacteria</taxon>
        <taxon>Pseudomonadati</taxon>
        <taxon>Pseudomonadota</taxon>
        <taxon>Gammaproteobacteria</taxon>
        <taxon>Pseudomonadales</taxon>
        <taxon>Pseudomonadaceae</taxon>
        <taxon>Pseudomonas</taxon>
    </lineage>
</organism>